<name>U6MAS8_EIMMA</name>
<dbReference type="RefSeq" id="XP_013337977.1">
    <property type="nucleotide sequence ID" value="XM_013482523.1"/>
</dbReference>
<organism evidence="2 3">
    <name type="scientific">Eimeria maxima</name>
    <name type="common">Coccidian parasite</name>
    <dbReference type="NCBI Taxonomy" id="5804"/>
    <lineage>
        <taxon>Eukaryota</taxon>
        <taxon>Sar</taxon>
        <taxon>Alveolata</taxon>
        <taxon>Apicomplexa</taxon>
        <taxon>Conoidasida</taxon>
        <taxon>Coccidia</taxon>
        <taxon>Eucoccidiorida</taxon>
        <taxon>Eimeriorina</taxon>
        <taxon>Eimeriidae</taxon>
        <taxon>Eimeria</taxon>
    </lineage>
</organism>
<feature type="transmembrane region" description="Helical" evidence="1">
    <location>
        <begin position="373"/>
        <end position="397"/>
    </location>
</feature>
<evidence type="ECO:0000313" key="2">
    <source>
        <dbReference type="EMBL" id="CDJ61327.1"/>
    </source>
</evidence>
<proteinExistence type="predicted"/>
<keyword evidence="1" id="KW-1133">Transmembrane helix</keyword>
<reference evidence="2" key="1">
    <citation type="submission" date="2013-10" db="EMBL/GenBank/DDBJ databases">
        <title>Genomic analysis of the causative agents of coccidiosis in chickens.</title>
        <authorList>
            <person name="Reid A.J."/>
            <person name="Blake D."/>
            <person name="Billington K."/>
            <person name="Browne H."/>
            <person name="Dunn M."/>
            <person name="Hung S."/>
            <person name="Kawahara F."/>
            <person name="Miranda-Saavedra D."/>
            <person name="Mourier T."/>
            <person name="Nagra H."/>
            <person name="Otto T.D."/>
            <person name="Rawlings N."/>
            <person name="Sanchez A."/>
            <person name="Sanders M."/>
            <person name="Subramaniam C."/>
            <person name="Tay Y."/>
            <person name="Dear P."/>
            <person name="Doerig C."/>
            <person name="Gruber A."/>
            <person name="Parkinson J."/>
            <person name="Shirley M."/>
            <person name="Wan K.L."/>
            <person name="Berriman M."/>
            <person name="Tomley F."/>
            <person name="Pain A."/>
        </authorList>
    </citation>
    <scope>NUCLEOTIDE SEQUENCE [LARGE SCALE GENOMIC DNA]</scope>
    <source>
        <strain evidence="2">Weybridge</strain>
    </source>
</reference>
<dbReference type="OrthoDB" id="346590at2759"/>
<protein>
    <submittedName>
        <fullName evidence="2">Uncharacterized protein</fullName>
    </submittedName>
</protein>
<evidence type="ECO:0000313" key="3">
    <source>
        <dbReference type="Proteomes" id="UP000030763"/>
    </source>
</evidence>
<keyword evidence="1" id="KW-0472">Membrane</keyword>
<gene>
    <name evidence="2" type="ORF">EMWEY_00009890</name>
</gene>
<feature type="transmembrane region" description="Helical" evidence="1">
    <location>
        <begin position="294"/>
        <end position="321"/>
    </location>
</feature>
<feature type="transmembrane region" description="Helical" evidence="1">
    <location>
        <begin position="431"/>
        <end position="451"/>
    </location>
</feature>
<dbReference type="EMBL" id="HG722056">
    <property type="protein sequence ID" value="CDJ61327.1"/>
    <property type="molecule type" value="Genomic_DNA"/>
</dbReference>
<dbReference type="GeneID" id="25334975"/>
<keyword evidence="1" id="KW-0812">Transmembrane</keyword>
<dbReference type="VEuPathDB" id="ToxoDB:EMWEY_00009890"/>
<dbReference type="AlphaFoldDB" id="U6MAS8"/>
<reference evidence="2" key="2">
    <citation type="submission" date="2013-10" db="EMBL/GenBank/DDBJ databases">
        <authorList>
            <person name="Aslett M."/>
        </authorList>
    </citation>
    <scope>NUCLEOTIDE SEQUENCE [LARGE SCALE GENOMIC DNA]</scope>
    <source>
        <strain evidence="2">Weybridge</strain>
    </source>
</reference>
<sequence>MERGRFIGPYRAVAKDSTRPLNIRCYQKQTTARAEAIPLEPPSVCNHGSFRLRGDKLNGCSGAVPPSEGMRRYWTHFDTYLPLYLQAVHHRQTLHRDGEPRCVTKIEDTGIWREEGEQQFFVVPRGYYGYVDCNWYLDNPIKGERARRALGLRSLRWKLNPVGPCRSPQGPECFVGARGKFVTNSKSTMRRHGVEREAGWSTTRGSGQEAVMPKIKLGVFEDSAVERWYLLWRAEYIVAFYKGTCHINLFMCALQCVLAMTKRCFVDCLFVVVEKYDVGNVANLSFSSTRLQKFLVRILAAFWRPLLQFAILSALIVPMKFMGSRRGKDGWKFQLLAAGQATTYMAFVFFELLERCSNLAPVPVNTKEATFKGTVFAFLVGGHLIFPLFSIALTVHLRLIPEAIIVIISAGSAVVTTVVVCAKGWEFRVVAFYLLSRNFYALFAIMLVRAFENVRRRLFAAQALPFLMYLSALANSERVDNFPQTAEQNHSDYQNAKSFIKGRQRRPSSIWEGSVVPKLNGSPWRYGGEQSPVNSCQAAGCEWTRSMPVTCTNPTASTPEYKAIGVLQMEFRGK</sequence>
<evidence type="ECO:0000256" key="1">
    <source>
        <dbReference type="SAM" id="Phobius"/>
    </source>
</evidence>
<dbReference type="Proteomes" id="UP000030763">
    <property type="component" value="Unassembled WGS sequence"/>
</dbReference>
<keyword evidence="3" id="KW-1185">Reference proteome</keyword>
<feature type="transmembrane region" description="Helical" evidence="1">
    <location>
        <begin position="404"/>
        <end position="425"/>
    </location>
</feature>
<accession>U6MAS8</accession>
<feature type="transmembrane region" description="Helical" evidence="1">
    <location>
        <begin position="333"/>
        <end position="353"/>
    </location>
</feature>